<dbReference type="AlphaFoldDB" id="A0AAD4GY23"/>
<gene>
    <name evidence="3" type="ORF">FE257_010859</name>
</gene>
<dbReference type="Proteomes" id="UP001194746">
    <property type="component" value="Unassembled WGS sequence"/>
</dbReference>
<feature type="chain" id="PRO_5041944120" evidence="2">
    <location>
        <begin position="24"/>
        <end position="141"/>
    </location>
</feature>
<evidence type="ECO:0000256" key="2">
    <source>
        <dbReference type="SAM" id="SignalP"/>
    </source>
</evidence>
<organism evidence="3 4">
    <name type="scientific">Aspergillus nanangensis</name>
    <dbReference type="NCBI Taxonomy" id="2582783"/>
    <lineage>
        <taxon>Eukaryota</taxon>
        <taxon>Fungi</taxon>
        <taxon>Dikarya</taxon>
        <taxon>Ascomycota</taxon>
        <taxon>Pezizomycotina</taxon>
        <taxon>Eurotiomycetes</taxon>
        <taxon>Eurotiomycetidae</taxon>
        <taxon>Eurotiales</taxon>
        <taxon>Aspergillaceae</taxon>
        <taxon>Aspergillus</taxon>
        <taxon>Aspergillus subgen. Circumdati</taxon>
    </lineage>
</organism>
<evidence type="ECO:0000256" key="1">
    <source>
        <dbReference type="SAM" id="MobiDB-lite"/>
    </source>
</evidence>
<accession>A0AAD4GY23</accession>
<keyword evidence="4" id="KW-1185">Reference proteome</keyword>
<reference evidence="3" key="2">
    <citation type="submission" date="2020-02" db="EMBL/GenBank/DDBJ databases">
        <authorList>
            <person name="Gilchrist C.L.M."/>
            <person name="Chooi Y.-H."/>
        </authorList>
    </citation>
    <scope>NUCLEOTIDE SEQUENCE</scope>
    <source>
        <strain evidence="3">MST-FP2251</strain>
    </source>
</reference>
<evidence type="ECO:0000313" key="3">
    <source>
        <dbReference type="EMBL" id="KAF9893547.1"/>
    </source>
</evidence>
<feature type="signal peptide" evidence="2">
    <location>
        <begin position="1"/>
        <end position="23"/>
    </location>
</feature>
<dbReference type="EMBL" id="VCAU01000007">
    <property type="protein sequence ID" value="KAF9893547.1"/>
    <property type="molecule type" value="Genomic_DNA"/>
</dbReference>
<feature type="region of interest" description="Disordered" evidence="1">
    <location>
        <begin position="25"/>
        <end position="102"/>
    </location>
</feature>
<feature type="compositionally biased region" description="Acidic residues" evidence="1">
    <location>
        <begin position="64"/>
        <end position="90"/>
    </location>
</feature>
<protein>
    <submittedName>
        <fullName evidence="3">Uncharacterized protein</fullName>
    </submittedName>
</protein>
<comment type="caution">
    <text evidence="3">The sequence shown here is derived from an EMBL/GenBank/DDBJ whole genome shotgun (WGS) entry which is preliminary data.</text>
</comment>
<name>A0AAD4GY23_ASPNN</name>
<reference evidence="3" key="1">
    <citation type="journal article" date="2019" name="Beilstein J. Org. Chem.">
        <title>Nanangenines: drimane sesquiterpenoids as the dominant metabolite cohort of a novel Australian fungus, Aspergillus nanangensis.</title>
        <authorList>
            <person name="Lacey H.J."/>
            <person name="Gilchrist C.L.M."/>
            <person name="Crombie A."/>
            <person name="Kalaitzis J.A."/>
            <person name="Vuong D."/>
            <person name="Rutledge P.J."/>
            <person name="Turner P."/>
            <person name="Pitt J.I."/>
            <person name="Lacey E."/>
            <person name="Chooi Y.H."/>
            <person name="Piggott A.M."/>
        </authorList>
    </citation>
    <scope>NUCLEOTIDE SEQUENCE</scope>
    <source>
        <strain evidence="3">MST-FP2251</strain>
    </source>
</reference>
<keyword evidence="2" id="KW-0732">Signal</keyword>
<proteinExistence type="predicted"/>
<evidence type="ECO:0000313" key="4">
    <source>
        <dbReference type="Proteomes" id="UP001194746"/>
    </source>
</evidence>
<sequence>MLTAKSLLSLLAIVSLFFHVGITQPTPADETPSAVPTVSIDPSEPIPSGIGLLSGNLGDLNDGNLDDDDEDWNYDDYDDYDDDDDNDDDLVSLARRPHGGRHRGPRYGYCSISGFCTVERPHEECHCTKAGAQCTCGDMWA</sequence>